<protein>
    <submittedName>
        <fullName evidence="2">Methyltransferase domain-containing protein</fullName>
    </submittedName>
</protein>
<dbReference type="Proteomes" id="UP001232493">
    <property type="component" value="Chromosome"/>
</dbReference>
<reference evidence="2 3" key="1">
    <citation type="submission" date="2021-02" db="EMBL/GenBank/DDBJ databases">
        <title>Characterization of Marinitoga sp. nov. str. BP5-C20A.</title>
        <authorList>
            <person name="Erauso G."/>
            <person name="Postec A."/>
        </authorList>
    </citation>
    <scope>NUCLEOTIDE SEQUENCE [LARGE SCALE GENOMIC DNA]</scope>
    <source>
        <strain evidence="2 3">BP5-C20A</strain>
    </source>
</reference>
<proteinExistence type="predicted"/>
<evidence type="ECO:0000259" key="1">
    <source>
        <dbReference type="Pfam" id="PF08241"/>
    </source>
</evidence>
<evidence type="ECO:0000313" key="3">
    <source>
        <dbReference type="Proteomes" id="UP001232493"/>
    </source>
</evidence>
<organism evidence="2 3">
    <name type="scientific">Marinitoga aeolica</name>
    <dbReference type="NCBI Taxonomy" id="2809031"/>
    <lineage>
        <taxon>Bacteria</taxon>
        <taxon>Thermotogati</taxon>
        <taxon>Thermotogota</taxon>
        <taxon>Thermotogae</taxon>
        <taxon>Petrotogales</taxon>
        <taxon>Petrotogaceae</taxon>
        <taxon>Marinitoga</taxon>
    </lineage>
</organism>
<keyword evidence="2" id="KW-0489">Methyltransferase</keyword>
<name>A0ABY8PQ68_9BACT</name>
<dbReference type="PANTHER" id="PTHR43591:SF110">
    <property type="entry name" value="RHODANESE DOMAIN-CONTAINING PROTEIN"/>
    <property type="match status" value="1"/>
</dbReference>
<dbReference type="Pfam" id="PF08241">
    <property type="entry name" value="Methyltransf_11"/>
    <property type="match status" value="1"/>
</dbReference>
<feature type="domain" description="Methyltransferase type 11" evidence="1">
    <location>
        <begin position="46"/>
        <end position="140"/>
    </location>
</feature>
<keyword evidence="2" id="KW-0808">Transferase</keyword>
<dbReference type="PANTHER" id="PTHR43591">
    <property type="entry name" value="METHYLTRANSFERASE"/>
    <property type="match status" value="1"/>
</dbReference>
<dbReference type="EMBL" id="CP069362">
    <property type="protein sequence ID" value="WGS64770.1"/>
    <property type="molecule type" value="Genomic_DNA"/>
</dbReference>
<dbReference type="SUPFAM" id="SSF53335">
    <property type="entry name" value="S-adenosyl-L-methionine-dependent methyltransferases"/>
    <property type="match status" value="1"/>
</dbReference>
<dbReference type="GO" id="GO:0008168">
    <property type="term" value="F:methyltransferase activity"/>
    <property type="evidence" value="ECO:0007669"/>
    <property type="project" value="UniProtKB-KW"/>
</dbReference>
<dbReference type="InterPro" id="IPR029063">
    <property type="entry name" value="SAM-dependent_MTases_sf"/>
</dbReference>
<keyword evidence="3" id="KW-1185">Reference proteome</keyword>
<accession>A0ABY8PQ68</accession>
<sequence length="249" mass="29773">MKSWEYYDKIANEYDSMYNDPYWQMHNKVSERIIFNNIKINKGKILDIGAGTGYWTKIFLDKNFEVYSLEPSKKMCELMKKRFENYDNIKIINSFAEDIPIEDNTFDIILAMGDILSYSEDQEKFIAETYRVLKNNGIFIGTVDNLNKFIFDAFFSKDFDIIKVMEREKKIKVGVSEHMSFYSKLFTKEEIEKFLLKYFNNVKIYGIMSFPWENVPDISNYWANVLELELNYSEKFYDVAEHLLYMVVK</sequence>
<dbReference type="Gene3D" id="3.40.50.150">
    <property type="entry name" value="Vaccinia Virus protein VP39"/>
    <property type="match status" value="1"/>
</dbReference>
<dbReference type="GO" id="GO:0032259">
    <property type="term" value="P:methylation"/>
    <property type="evidence" value="ECO:0007669"/>
    <property type="project" value="UniProtKB-KW"/>
</dbReference>
<dbReference type="RefSeq" id="WP_280998657.1">
    <property type="nucleotide sequence ID" value="NZ_CP069362.1"/>
</dbReference>
<gene>
    <name evidence="2" type="ORF">JRV97_10485</name>
</gene>
<dbReference type="InterPro" id="IPR013216">
    <property type="entry name" value="Methyltransf_11"/>
</dbReference>
<dbReference type="CDD" id="cd02440">
    <property type="entry name" value="AdoMet_MTases"/>
    <property type="match status" value="1"/>
</dbReference>
<evidence type="ECO:0000313" key="2">
    <source>
        <dbReference type="EMBL" id="WGS64770.1"/>
    </source>
</evidence>